<evidence type="ECO:0000313" key="2">
    <source>
        <dbReference type="EMBL" id="MDR7296876.1"/>
    </source>
</evidence>
<sequence length="64" mass="6700">MSKTRKRVLINYFLGIASIVIGAGVTSATESALPLAMGGAVGVMCTYSLVRAICRGDMKAPKRP</sequence>
<gene>
    <name evidence="2" type="ORF">J2X16_002223</name>
</gene>
<keyword evidence="1" id="KW-1133">Transmembrane helix</keyword>
<dbReference type="Proteomes" id="UP001180536">
    <property type="component" value="Unassembled WGS sequence"/>
</dbReference>
<evidence type="ECO:0000256" key="1">
    <source>
        <dbReference type="SAM" id="Phobius"/>
    </source>
</evidence>
<dbReference type="RefSeq" id="WP_056873272.1">
    <property type="nucleotide sequence ID" value="NZ_JAVDXQ010000003.1"/>
</dbReference>
<feature type="transmembrane region" description="Helical" evidence="1">
    <location>
        <begin position="35"/>
        <end position="54"/>
    </location>
</feature>
<keyword evidence="3" id="KW-1185">Reference proteome</keyword>
<comment type="caution">
    <text evidence="2">The sequence shown here is derived from an EMBL/GenBank/DDBJ whole genome shotgun (WGS) entry which is preliminary data.</text>
</comment>
<keyword evidence="1" id="KW-0812">Transmembrane</keyword>
<evidence type="ECO:0000313" key="3">
    <source>
        <dbReference type="Proteomes" id="UP001180536"/>
    </source>
</evidence>
<organism evidence="2 3">
    <name type="scientific">Pelomonas aquatica</name>
    <dbReference type="NCBI Taxonomy" id="431058"/>
    <lineage>
        <taxon>Bacteria</taxon>
        <taxon>Pseudomonadati</taxon>
        <taxon>Pseudomonadota</taxon>
        <taxon>Betaproteobacteria</taxon>
        <taxon>Burkholderiales</taxon>
        <taxon>Sphaerotilaceae</taxon>
        <taxon>Roseateles</taxon>
    </lineage>
</organism>
<feature type="transmembrane region" description="Helical" evidence="1">
    <location>
        <begin position="12"/>
        <end position="29"/>
    </location>
</feature>
<protein>
    <submittedName>
        <fullName evidence="2">Uncharacterized protein</fullName>
    </submittedName>
</protein>
<keyword evidence="1" id="KW-0472">Membrane</keyword>
<name>A0ABU1Z8C1_9BURK</name>
<reference evidence="2 3" key="1">
    <citation type="submission" date="2023-07" db="EMBL/GenBank/DDBJ databases">
        <title>Sorghum-associated microbial communities from plants grown in Nebraska, USA.</title>
        <authorList>
            <person name="Schachtman D."/>
        </authorList>
    </citation>
    <scope>NUCLEOTIDE SEQUENCE [LARGE SCALE GENOMIC DNA]</scope>
    <source>
        <strain evidence="2 3">BE310</strain>
    </source>
</reference>
<proteinExistence type="predicted"/>
<accession>A0ABU1Z8C1</accession>
<dbReference type="EMBL" id="JAVDXQ010000003">
    <property type="protein sequence ID" value="MDR7296876.1"/>
    <property type="molecule type" value="Genomic_DNA"/>
</dbReference>